<dbReference type="Gene3D" id="3.10.180.10">
    <property type="entry name" value="2,3-Dihydroxybiphenyl 1,2-Dioxygenase, domain 1"/>
    <property type="match status" value="1"/>
</dbReference>
<dbReference type="SUPFAM" id="SSF54593">
    <property type="entry name" value="Glyoxalase/Bleomycin resistance protein/Dihydroxybiphenyl dioxygenase"/>
    <property type="match status" value="1"/>
</dbReference>
<dbReference type="AlphaFoldDB" id="J4TIH3"/>
<proteinExistence type="predicted"/>
<reference evidence="2 3" key="1">
    <citation type="journal article" date="2011" name="J. Bacteriol.">
        <title>Genome sequence of the Mycobacterium colombiense type strain, CECT 3035.</title>
        <authorList>
            <person name="Gonzalez-Perez M."/>
            <person name="Murcia M.I."/>
            <person name="Landsman D."/>
            <person name="Jordan I.K."/>
            <person name="Marino-Ramirez L."/>
        </authorList>
    </citation>
    <scope>NUCLEOTIDE SEQUENCE [LARGE SCALE GENOMIC DNA]</scope>
    <source>
        <strain evidence="2 3">CECT 3035</strain>
    </source>
</reference>
<evidence type="ECO:0000259" key="1">
    <source>
        <dbReference type="PROSITE" id="PS51819"/>
    </source>
</evidence>
<dbReference type="InterPro" id="IPR029068">
    <property type="entry name" value="Glyas_Bleomycin-R_OHBP_Dase"/>
</dbReference>
<dbReference type="PROSITE" id="PS51819">
    <property type="entry name" value="VOC"/>
    <property type="match status" value="1"/>
</dbReference>
<organism evidence="2 3">
    <name type="scientific">Mycobacterium colombiense CECT 3035</name>
    <dbReference type="NCBI Taxonomy" id="1041522"/>
    <lineage>
        <taxon>Bacteria</taxon>
        <taxon>Bacillati</taxon>
        <taxon>Actinomycetota</taxon>
        <taxon>Actinomycetes</taxon>
        <taxon>Mycobacteriales</taxon>
        <taxon>Mycobacteriaceae</taxon>
        <taxon>Mycobacterium</taxon>
        <taxon>Mycobacterium avium complex (MAC)</taxon>
    </lineage>
</organism>
<dbReference type="STRING" id="1041522.GCA_002105755_03201"/>
<dbReference type="GeneID" id="31528109"/>
<dbReference type="Pfam" id="PF00903">
    <property type="entry name" value="Glyoxalase"/>
    <property type="match status" value="1"/>
</dbReference>
<dbReference type="EMBL" id="AFVW02000003">
    <property type="protein sequence ID" value="EJO89303.1"/>
    <property type="molecule type" value="Genomic_DNA"/>
</dbReference>
<dbReference type="InterPro" id="IPR037523">
    <property type="entry name" value="VOC_core"/>
</dbReference>
<dbReference type="Proteomes" id="UP000006455">
    <property type="component" value="Unassembled WGS sequence"/>
</dbReference>
<name>J4TIH3_9MYCO</name>
<evidence type="ECO:0000313" key="2">
    <source>
        <dbReference type="EMBL" id="EJO89303.1"/>
    </source>
</evidence>
<dbReference type="OrthoDB" id="485032at2"/>
<gene>
    <name evidence="2" type="ORF">MCOL_V213675</name>
</gene>
<comment type="caution">
    <text evidence="2">The sequence shown here is derived from an EMBL/GenBank/DDBJ whole genome shotgun (WGS) entry which is preliminary data.</text>
</comment>
<dbReference type="RefSeq" id="WP_007772625.1">
    <property type="nucleotide sequence ID" value="NZ_AFVW02000003.1"/>
</dbReference>
<feature type="domain" description="VOC" evidence="1">
    <location>
        <begin position="4"/>
        <end position="138"/>
    </location>
</feature>
<protein>
    <recommendedName>
        <fullName evidence="1">VOC domain-containing protein</fullName>
    </recommendedName>
</protein>
<evidence type="ECO:0000313" key="3">
    <source>
        <dbReference type="Proteomes" id="UP000006455"/>
    </source>
</evidence>
<dbReference type="InterPro" id="IPR004360">
    <property type="entry name" value="Glyas_Fos-R_dOase_dom"/>
</dbReference>
<accession>J4TIH3</accession>
<dbReference type="eggNOG" id="COG0346">
    <property type="taxonomic scope" value="Bacteria"/>
</dbReference>
<sequence length="142" mass="15568">MRASLEVVILPVTDPDRSLGFYRDQVGFNLDVDYAPTSGFRVIQLTPEGSSASIQFGTGLTDAQPGSVRNLYLVVHDIEGCRADLTGRGVPVDQIRHKDTEGGWRGAFLAGTDPNRADYASFASFRDPDGNTWVLQERNHRG</sequence>